<dbReference type="Pfam" id="PF03992">
    <property type="entry name" value="ABM"/>
    <property type="match status" value="1"/>
</dbReference>
<evidence type="ECO:0000313" key="2">
    <source>
        <dbReference type="EMBL" id="SKB00443.1"/>
    </source>
</evidence>
<dbReference type="InterPro" id="IPR007138">
    <property type="entry name" value="ABM_dom"/>
</dbReference>
<name>A0A1T4YFG9_9MICO</name>
<organism evidence="2 3">
    <name type="scientific">Agreia bicolorata</name>
    <dbReference type="NCBI Taxonomy" id="110935"/>
    <lineage>
        <taxon>Bacteria</taxon>
        <taxon>Bacillati</taxon>
        <taxon>Actinomycetota</taxon>
        <taxon>Actinomycetes</taxon>
        <taxon>Micrococcales</taxon>
        <taxon>Microbacteriaceae</taxon>
        <taxon>Agreia</taxon>
    </lineage>
</organism>
<dbReference type="Gene3D" id="3.30.70.100">
    <property type="match status" value="1"/>
</dbReference>
<reference evidence="3" key="1">
    <citation type="submission" date="2017-02" db="EMBL/GenBank/DDBJ databases">
        <authorList>
            <person name="Varghese N."/>
            <person name="Submissions S."/>
        </authorList>
    </citation>
    <scope>NUCLEOTIDE SEQUENCE [LARGE SCALE GENOMIC DNA]</scope>
    <source>
        <strain evidence="3">VKM Ac-2052</strain>
    </source>
</reference>
<evidence type="ECO:0000259" key="1">
    <source>
        <dbReference type="Pfam" id="PF03992"/>
    </source>
</evidence>
<dbReference type="RefSeq" id="WP_078715076.1">
    <property type="nucleotide sequence ID" value="NZ_FUYG01000008.1"/>
</dbReference>
<keyword evidence="2" id="KW-0560">Oxidoreductase</keyword>
<keyword evidence="2" id="KW-0503">Monooxygenase</keyword>
<dbReference type="Proteomes" id="UP000189735">
    <property type="component" value="Unassembled WGS sequence"/>
</dbReference>
<dbReference type="InterPro" id="IPR011008">
    <property type="entry name" value="Dimeric_a/b-barrel"/>
</dbReference>
<proteinExistence type="predicted"/>
<evidence type="ECO:0000313" key="3">
    <source>
        <dbReference type="Proteomes" id="UP000189735"/>
    </source>
</evidence>
<dbReference type="SUPFAM" id="SSF54909">
    <property type="entry name" value="Dimeric alpha+beta barrel"/>
    <property type="match status" value="1"/>
</dbReference>
<feature type="domain" description="ABM" evidence="1">
    <location>
        <begin position="8"/>
        <end position="70"/>
    </location>
</feature>
<dbReference type="AlphaFoldDB" id="A0A1T4YFG9"/>
<sequence>MNKNQPGVVLRLQAKKGEGDALFSYVTDLHYTGDPDGPVDWMLSRDDENPDVMWAFEFYRDQESFDRHYSDPSLDGPHQRIFDMLEGREGLDSSMRVDVHVVSSS</sequence>
<accession>A0A1T4YFG9</accession>
<protein>
    <submittedName>
        <fullName evidence="2">Quinol monooxygenase YgiN</fullName>
    </submittedName>
</protein>
<gene>
    <name evidence="2" type="ORF">SAMN06295879_3011</name>
</gene>
<dbReference type="EMBL" id="FUYG01000008">
    <property type="protein sequence ID" value="SKB00443.1"/>
    <property type="molecule type" value="Genomic_DNA"/>
</dbReference>
<dbReference type="GO" id="GO:0004497">
    <property type="term" value="F:monooxygenase activity"/>
    <property type="evidence" value="ECO:0007669"/>
    <property type="project" value="UniProtKB-KW"/>
</dbReference>